<organism evidence="1 2">
    <name type="scientific">Actinophytocola algeriensis</name>
    <dbReference type="NCBI Taxonomy" id="1768010"/>
    <lineage>
        <taxon>Bacteria</taxon>
        <taxon>Bacillati</taxon>
        <taxon>Actinomycetota</taxon>
        <taxon>Actinomycetes</taxon>
        <taxon>Pseudonocardiales</taxon>
        <taxon>Pseudonocardiaceae</taxon>
    </lineage>
</organism>
<evidence type="ECO:0000313" key="1">
    <source>
        <dbReference type="EMBL" id="MBB4905508.1"/>
    </source>
</evidence>
<protein>
    <submittedName>
        <fullName evidence="1">Uncharacterized protein</fullName>
    </submittedName>
</protein>
<dbReference type="EMBL" id="JACHJQ010000002">
    <property type="protein sequence ID" value="MBB4905508.1"/>
    <property type="molecule type" value="Genomic_DNA"/>
</dbReference>
<dbReference type="AlphaFoldDB" id="A0A7W7Q2B2"/>
<dbReference type="Proteomes" id="UP000520767">
    <property type="component" value="Unassembled WGS sequence"/>
</dbReference>
<sequence>MSAWERHEVRHPDGRRLTADLRVVDTLSRRDAAESTLARFVVEDGRPGVRVI</sequence>
<keyword evidence="2" id="KW-1185">Reference proteome</keyword>
<dbReference type="RefSeq" id="WP_184809728.1">
    <property type="nucleotide sequence ID" value="NZ_JACHJQ010000002.1"/>
</dbReference>
<comment type="caution">
    <text evidence="1">The sequence shown here is derived from an EMBL/GenBank/DDBJ whole genome shotgun (WGS) entry which is preliminary data.</text>
</comment>
<accession>A0A7W7Q2B2</accession>
<proteinExistence type="predicted"/>
<evidence type="ECO:0000313" key="2">
    <source>
        <dbReference type="Proteomes" id="UP000520767"/>
    </source>
</evidence>
<gene>
    <name evidence="1" type="ORF">FHR82_001725</name>
</gene>
<name>A0A7W7Q2B2_9PSEU</name>
<reference evidence="1 2" key="1">
    <citation type="submission" date="2020-08" db="EMBL/GenBank/DDBJ databases">
        <title>Genomic Encyclopedia of Type Strains, Phase III (KMG-III): the genomes of soil and plant-associated and newly described type strains.</title>
        <authorList>
            <person name="Whitman W."/>
        </authorList>
    </citation>
    <scope>NUCLEOTIDE SEQUENCE [LARGE SCALE GENOMIC DNA]</scope>
    <source>
        <strain evidence="1 2">CECT 8960</strain>
    </source>
</reference>